<dbReference type="EMBL" id="JAACQH010000136">
    <property type="protein sequence ID" value="NCS91949.1"/>
    <property type="molecule type" value="Genomic_DNA"/>
</dbReference>
<sequence length="427" mass="48220">MNKFFLLGVLIVLSLLMQEISAECNATVWGKIGFSGCNNSAAINATIQIMSGFKLLNSTQTDENGIYNTSISFNGTSKNISIRMMKKNEIKTYYDLTINCEDNISKNHSIIKEPIQYFSGNIKMIDNGDFKDINETDKVEVEVHLKLILEDSKNVNASESINSTITSKGSYTYRLSPNSFYCSWPTKLYLWAEPTENYYYRIFDYEYFVAINSSNYTSLAICSYDHNPITKDFIRFPRKSVNDNCSYIDECKSNICNQISHTCQCTSNSDCADSQICNATKQCQNLICSPPNGSVYNHTCVNCTDNATCGEQFCNLTVHACQPIYCTGDDLCRSNQICCNTTMIHHQCKNLHCFDNQRAFNHTCVNCSSFDFDNNNITDIFDAVYLLEYISGEKKDISPDISPGCADVDNNGIVDLFDAAYILYYLL</sequence>
<evidence type="ECO:0000313" key="1">
    <source>
        <dbReference type="EMBL" id="NCN64946.1"/>
    </source>
</evidence>
<dbReference type="GO" id="GO:0000272">
    <property type="term" value="P:polysaccharide catabolic process"/>
    <property type="evidence" value="ECO:0007669"/>
    <property type="project" value="InterPro"/>
</dbReference>
<protein>
    <recommendedName>
        <fullName evidence="4">Dockerin domain-containing protein</fullName>
    </recommendedName>
</protein>
<evidence type="ECO:0000313" key="3">
    <source>
        <dbReference type="Proteomes" id="UP000738826"/>
    </source>
</evidence>
<accession>A0A8J7YVQ2</accession>
<dbReference type="SUPFAM" id="SSF63446">
    <property type="entry name" value="Type I dockerin domain"/>
    <property type="match status" value="1"/>
</dbReference>
<evidence type="ECO:0000313" key="2">
    <source>
        <dbReference type="EMBL" id="NCS91949.1"/>
    </source>
</evidence>
<name>A0A8J7YVQ2_9ARCH</name>
<dbReference type="EMBL" id="JAACVF010000063">
    <property type="protein sequence ID" value="NCN64946.1"/>
    <property type="molecule type" value="Genomic_DNA"/>
</dbReference>
<evidence type="ECO:0008006" key="4">
    <source>
        <dbReference type="Google" id="ProtNLM"/>
    </source>
</evidence>
<dbReference type="Proteomes" id="UP000768163">
    <property type="component" value="Unassembled WGS sequence"/>
</dbReference>
<gene>
    <name evidence="2" type="ORF">GW779_06100</name>
    <name evidence="1" type="ORF">GW910_02565</name>
</gene>
<comment type="caution">
    <text evidence="2">The sequence shown here is derived from an EMBL/GenBank/DDBJ whole genome shotgun (WGS) entry which is preliminary data.</text>
</comment>
<organism evidence="2 3">
    <name type="scientific">Candidatus Altarchaeum hamiconexum</name>
    <dbReference type="NCBI Taxonomy" id="1803513"/>
    <lineage>
        <taxon>Archaea</taxon>
        <taxon>Candidatus Altarchaeota</taxon>
        <taxon>Candidatus Altiarchaeia</taxon>
        <taxon>Candidatus Altarchaeales</taxon>
        <taxon>Candidatus Altarchaeaceae</taxon>
        <taxon>Candidatus Altarchaeum</taxon>
    </lineage>
</organism>
<dbReference type="CDD" id="cd14256">
    <property type="entry name" value="Dockerin_I"/>
    <property type="match status" value="1"/>
</dbReference>
<dbReference type="Gene3D" id="1.10.1330.10">
    <property type="entry name" value="Dockerin domain"/>
    <property type="match status" value="1"/>
</dbReference>
<reference evidence="2" key="1">
    <citation type="submission" date="2019-11" db="EMBL/GenBank/DDBJ databases">
        <title>Lipid analysis of CO2-rich subsurface aquifers suggests an autotrophy-based deep biosphere with lysolipids enriched in CPR bacteria.</title>
        <authorList>
            <person name="Probst A.J."/>
            <person name="Elling F.J."/>
            <person name="Castelle C.J."/>
            <person name="Zhu Q."/>
            <person name="Elvert M."/>
            <person name="Birarda G."/>
            <person name="Holman H.-Y."/>
            <person name="Lane K.R."/>
            <person name="Ladd B."/>
            <person name="Ryan M.C."/>
            <person name="Woyke T."/>
            <person name="Hinrichs K.-U."/>
            <person name="Banfield J.F."/>
        </authorList>
    </citation>
    <scope>NUCLEOTIDE SEQUENCE</scope>
    <source>
        <strain evidence="1">CG_2015-01_33_1645</strain>
        <strain evidence="2">CG_2015-04_33_537</strain>
    </source>
</reference>
<dbReference type="Proteomes" id="UP000738826">
    <property type="component" value="Unassembled WGS sequence"/>
</dbReference>
<proteinExistence type="predicted"/>
<dbReference type="AlphaFoldDB" id="A0A8J7YVQ2"/>
<dbReference type="InterPro" id="IPR036439">
    <property type="entry name" value="Dockerin_dom_sf"/>
</dbReference>